<protein>
    <recommendedName>
        <fullName evidence="6">Kinase domain protein</fullName>
    </recommendedName>
</protein>
<keyword evidence="5" id="KW-1185">Reference proteome</keyword>
<dbReference type="SUPFAM" id="SSF52047">
    <property type="entry name" value="RNI-like"/>
    <property type="match status" value="1"/>
</dbReference>
<evidence type="ECO:0000256" key="3">
    <source>
        <dbReference type="ARBA" id="ARBA00022737"/>
    </source>
</evidence>
<dbReference type="Pfam" id="PF13516">
    <property type="entry name" value="LRR_6"/>
    <property type="match status" value="2"/>
</dbReference>
<dbReference type="InParanoid" id="I7M8H3"/>
<dbReference type="HOGENOM" id="CLU_798077_0_0_1"/>
<keyword evidence="2" id="KW-0433">Leucine-rich repeat</keyword>
<dbReference type="OrthoDB" id="120976at2759"/>
<accession>I7M8H3</accession>
<keyword evidence="1" id="KW-0343">GTPase activation</keyword>
<dbReference type="GO" id="GO:0005096">
    <property type="term" value="F:GTPase activator activity"/>
    <property type="evidence" value="ECO:0007669"/>
    <property type="project" value="UniProtKB-KW"/>
</dbReference>
<dbReference type="PANTHER" id="PTHR24113:SF12">
    <property type="entry name" value="RAN GTPASE-ACTIVATING PROTEIN 1"/>
    <property type="match status" value="1"/>
</dbReference>
<dbReference type="KEGG" id="tet:TTHERM_00343780"/>
<name>I7M8H3_TETTS</name>
<dbReference type="PANTHER" id="PTHR24113">
    <property type="entry name" value="RAN GTPASE-ACTIVATING PROTEIN 1"/>
    <property type="match status" value="1"/>
</dbReference>
<dbReference type="GO" id="GO:0006913">
    <property type="term" value="P:nucleocytoplasmic transport"/>
    <property type="evidence" value="ECO:0007669"/>
    <property type="project" value="TreeGrafter"/>
</dbReference>
<dbReference type="GO" id="GO:0005829">
    <property type="term" value="C:cytosol"/>
    <property type="evidence" value="ECO:0007669"/>
    <property type="project" value="TreeGrafter"/>
</dbReference>
<dbReference type="GO" id="GO:0031267">
    <property type="term" value="F:small GTPase binding"/>
    <property type="evidence" value="ECO:0007669"/>
    <property type="project" value="TreeGrafter"/>
</dbReference>
<dbReference type="EMBL" id="GG662654">
    <property type="protein sequence ID" value="EAR98178.1"/>
    <property type="molecule type" value="Genomic_DNA"/>
</dbReference>
<organism evidence="4 5">
    <name type="scientific">Tetrahymena thermophila (strain SB210)</name>
    <dbReference type="NCBI Taxonomy" id="312017"/>
    <lineage>
        <taxon>Eukaryota</taxon>
        <taxon>Sar</taxon>
        <taxon>Alveolata</taxon>
        <taxon>Ciliophora</taxon>
        <taxon>Intramacronucleata</taxon>
        <taxon>Oligohymenophorea</taxon>
        <taxon>Hymenostomatida</taxon>
        <taxon>Tetrahymenina</taxon>
        <taxon>Tetrahymenidae</taxon>
        <taxon>Tetrahymena</taxon>
    </lineage>
</organism>
<dbReference type="GO" id="GO:0048471">
    <property type="term" value="C:perinuclear region of cytoplasm"/>
    <property type="evidence" value="ECO:0007669"/>
    <property type="project" value="TreeGrafter"/>
</dbReference>
<gene>
    <name evidence="4" type="ORF">TTHERM_00343780</name>
</gene>
<proteinExistence type="predicted"/>
<evidence type="ECO:0000256" key="1">
    <source>
        <dbReference type="ARBA" id="ARBA00022468"/>
    </source>
</evidence>
<dbReference type="GeneID" id="7842047"/>
<keyword evidence="3" id="KW-0677">Repeat</keyword>
<dbReference type="AlphaFoldDB" id="I7M8H3"/>
<dbReference type="GO" id="GO:0005634">
    <property type="term" value="C:nucleus"/>
    <property type="evidence" value="ECO:0007669"/>
    <property type="project" value="TreeGrafter"/>
</dbReference>
<dbReference type="Gene3D" id="3.80.10.10">
    <property type="entry name" value="Ribonuclease Inhibitor"/>
    <property type="match status" value="2"/>
</dbReference>
<dbReference type="InterPro" id="IPR027038">
    <property type="entry name" value="RanGap"/>
</dbReference>
<evidence type="ECO:0008006" key="6">
    <source>
        <dbReference type="Google" id="ProtNLM"/>
    </source>
</evidence>
<dbReference type="InterPro" id="IPR032675">
    <property type="entry name" value="LRR_dom_sf"/>
</dbReference>
<evidence type="ECO:0000256" key="2">
    <source>
        <dbReference type="ARBA" id="ARBA00022614"/>
    </source>
</evidence>
<sequence length="348" mass="40026">MGNIANSKKYMKQYRAKRKSQEIMLKQYIHERTRVNSLENMCIDLNDLDGKQIRCDEIPIIFNSIAHKEELVHFRINLQNNNIRDEGILLLFASLSKCSKLQSFHLSLGQNCIGDQGVFYLVQGLNQLKQLESVSLFLQDNQITSNGVDYFQSLQENLNLKSLSLSLSKNYIGIFMDKLVSKLGQCFPNIKEFELFSQNCELTNAGANMLANKLSSLKNLESLSLFLDNNSITDNGIISLVRAVCQFQNLKKLSLNLCESKVQDVNSYFSPLNVFSDKCVLQVLQDFSAYLKLSKLNFQMKSYNHTDYLNFLKNGFEALEKEQETNKHEMISFVESKYEDKENYIISI</sequence>
<dbReference type="RefSeq" id="XP_001018423.1">
    <property type="nucleotide sequence ID" value="XM_001018423.1"/>
</dbReference>
<evidence type="ECO:0000313" key="5">
    <source>
        <dbReference type="Proteomes" id="UP000009168"/>
    </source>
</evidence>
<evidence type="ECO:0000313" key="4">
    <source>
        <dbReference type="EMBL" id="EAR98178.1"/>
    </source>
</evidence>
<reference evidence="5" key="1">
    <citation type="journal article" date="2006" name="PLoS Biol.">
        <title>Macronuclear genome sequence of the ciliate Tetrahymena thermophila, a model eukaryote.</title>
        <authorList>
            <person name="Eisen J.A."/>
            <person name="Coyne R.S."/>
            <person name="Wu M."/>
            <person name="Wu D."/>
            <person name="Thiagarajan M."/>
            <person name="Wortman J.R."/>
            <person name="Badger J.H."/>
            <person name="Ren Q."/>
            <person name="Amedeo P."/>
            <person name="Jones K.M."/>
            <person name="Tallon L.J."/>
            <person name="Delcher A.L."/>
            <person name="Salzberg S.L."/>
            <person name="Silva J.C."/>
            <person name="Haas B.J."/>
            <person name="Majoros W.H."/>
            <person name="Farzad M."/>
            <person name="Carlton J.M."/>
            <person name="Smith R.K. Jr."/>
            <person name="Garg J."/>
            <person name="Pearlman R.E."/>
            <person name="Karrer K.M."/>
            <person name="Sun L."/>
            <person name="Manning G."/>
            <person name="Elde N.C."/>
            <person name="Turkewitz A.P."/>
            <person name="Asai D.J."/>
            <person name="Wilkes D.E."/>
            <person name="Wang Y."/>
            <person name="Cai H."/>
            <person name="Collins K."/>
            <person name="Stewart B.A."/>
            <person name="Lee S.R."/>
            <person name="Wilamowska K."/>
            <person name="Weinberg Z."/>
            <person name="Ruzzo W.L."/>
            <person name="Wloga D."/>
            <person name="Gaertig J."/>
            <person name="Frankel J."/>
            <person name="Tsao C.-C."/>
            <person name="Gorovsky M.A."/>
            <person name="Keeling P.J."/>
            <person name="Waller R.F."/>
            <person name="Patron N.J."/>
            <person name="Cherry J.M."/>
            <person name="Stover N.A."/>
            <person name="Krieger C.J."/>
            <person name="del Toro C."/>
            <person name="Ryder H.F."/>
            <person name="Williamson S.C."/>
            <person name="Barbeau R.A."/>
            <person name="Hamilton E.P."/>
            <person name="Orias E."/>
        </authorList>
    </citation>
    <scope>NUCLEOTIDE SEQUENCE [LARGE SCALE GENOMIC DNA]</scope>
    <source>
        <strain evidence="5">SB210</strain>
    </source>
</reference>
<dbReference type="Proteomes" id="UP000009168">
    <property type="component" value="Unassembled WGS sequence"/>
</dbReference>
<dbReference type="InterPro" id="IPR001611">
    <property type="entry name" value="Leu-rich_rpt"/>
</dbReference>